<evidence type="ECO:0000313" key="2">
    <source>
        <dbReference type="EMBL" id="KAK1309495.1"/>
    </source>
</evidence>
<dbReference type="AlphaFoldDB" id="A0AAV9E950"/>
<name>A0AAV9E950_ACOCL</name>
<comment type="caution">
    <text evidence="2">The sequence shown here is derived from an EMBL/GenBank/DDBJ whole genome shotgun (WGS) entry which is preliminary data.</text>
</comment>
<accession>A0AAV9E950</accession>
<gene>
    <name evidence="2" type="ORF">QJS10_CPA09g00798</name>
</gene>
<feature type="region of interest" description="Disordered" evidence="1">
    <location>
        <begin position="87"/>
        <end position="132"/>
    </location>
</feature>
<sequence length="132" mass="14287">MQGHYSSKSQEHIDCSSNLSSSASPVLGRVDVLPFVEVDLKKIVSRFIQRARENRKIKKIVSRVIQRARVSASPNCLTPWWRVGGGGGQGWEGRGGIKGGGGAGGGDREEVVEGEEVDGDHCKEEEEDQAEP</sequence>
<reference evidence="2" key="2">
    <citation type="submission" date="2023-06" db="EMBL/GenBank/DDBJ databases">
        <authorList>
            <person name="Ma L."/>
            <person name="Liu K.-W."/>
            <person name="Li Z."/>
            <person name="Hsiao Y.-Y."/>
            <person name="Qi Y."/>
            <person name="Fu T."/>
            <person name="Tang G."/>
            <person name="Zhang D."/>
            <person name="Sun W.-H."/>
            <person name="Liu D.-K."/>
            <person name="Li Y."/>
            <person name="Chen G.-Z."/>
            <person name="Liu X.-D."/>
            <person name="Liao X.-Y."/>
            <person name="Jiang Y.-T."/>
            <person name="Yu X."/>
            <person name="Hao Y."/>
            <person name="Huang J."/>
            <person name="Zhao X.-W."/>
            <person name="Ke S."/>
            <person name="Chen Y.-Y."/>
            <person name="Wu W.-L."/>
            <person name="Hsu J.-L."/>
            <person name="Lin Y.-F."/>
            <person name="Huang M.-D."/>
            <person name="Li C.-Y."/>
            <person name="Huang L."/>
            <person name="Wang Z.-W."/>
            <person name="Zhao X."/>
            <person name="Zhong W.-Y."/>
            <person name="Peng D.-H."/>
            <person name="Ahmad S."/>
            <person name="Lan S."/>
            <person name="Zhang J.-S."/>
            <person name="Tsai W.-C."/>
            <person name="Van De Peer Y."/>
            <person name="Liu Z.-J."/>
        </authorList>
    </citation>
    <scope>NUCLEOTIDE SEQUENCE</scope>
    <source>
        <strain evidence="2">CP</strain>
        <tissue evidence="2">Leaves</tissue>
    </source>
</reference>
<evidence type="ECO:0000313" key="3">
    <source>
        <dbReference type="Proteomes" id="UP001180020"/>
    </source>
</evidence>
<evidence type="ECO:0000256" key="1">
    <source>
        <dbReference type="SAM" id="MobiDB-lite"/>
    </source>
</evidence>
<protein>
    <submittedName>
        <fullName evidence="2">Uncharacterized protein</fullName>
    </submittedName>
</protein>
<feature type="compositionally biased region" description="Gly residues" evidence="1">
    <location>
        <begin position="87"/>
        <end position="105"/>
    </location>
</feature>
<keyword evidence="3" id="KW-1185">Reference proteome</keyword>
<reference evidence="2" key="1">
    <citation type="journal article" date="2023" name="Nat. Commun.">
        <title>Diploid and tetraploid genomes of Acorus and the evolution of monocots.</title>
        <authorList>
            <person name="Ma L."/>
            <person name="Liu K.W."/>
            <person name="Li Z."/>
            <person name="Hsiao Y.Y."/>
            <person name="Qi Y."/>
            <person name="Fu T."/>
            <person name="Tang G.D."/>
            <person name="Zhang D."/>
            <person name="Sun W.H."/>
            <person name="Liu D.K."/>
            <person name="Li Y."/>
            <person name="Chen G.Z."/>
            <person name="Liu X.D."/>
            <person name="Liao X.Y."/>
            <person name="Jiang Y.T."/>
            <person name="Yu X."/>
            <person name="Hao Y."/>
            <person name="Huang J."/>
            <person name="Zhao X.W."/>
            <person name="Ke S."/>
            <person name="Chen Y.Y."/>
            <person name="Wu W.L."/>
            <person name="Hsu J.L."/>
            <person name="Lin Y.F."/>
            <person name="Huang M.D."/>
            <person name="Li C.Y."/>
            <person name="Huang L."/>
            <person name="Wang Z.W."/>
            <person name="Zhao X."/>
            <person name="Zhong W.Y."/>
            <person name="Peng D.H."/>
            <person name="Ahmad S."/>
            <person name="Lan S."/>
            <person name="Zhang J.S."/>
            <person name="Tsai W.C."/>
            <person name="Van de Peer Y."/>
            <person name="Liu Z.J."/>
        </authorList>
    </citation>
    <scope>NUCLEOTIDE SEQUENCE</scope>
    <source>
        <strain evidence="2">CP</strain>
    </source>
</reference>
<feature type="region of interest" description="Disordered" evidence="1">
    <location>
        <begin position="1"/>
        <end position="22"/>
    </location>
</feature>
<dbReference type="Proteomes" id="UP001180020">
    <property type="component" value="Unassembled WGS sequence"/>
</dbReference>
<organism evidence="2 3">
    <name type="scientific">Acorus calamus</name>
    <name type="common">Sweet flag</name>
    <dbReference type="NCBI Taxonomy" id="4465"/>
    <lineage>
        <taxon>Eukaryota</taxon>
        <taxon>Viridiplantae</taxon>
        <taxon>Streptophyta</taxon>
        <taxon>Embryophyta</taxon>
        <taxon>Tracheophyta</taxon>
        <taxon>Spermatophyta</taxon>
        <taxon>Magnoliopsida</taxon>
        <taxon>Liliopsida</taxon>
        <taxon>Acoraceae</taxon>
        <taxon>Acorus</taxon>
    </lineage>
</organism>
<dbReference type="EMBL" id="JAUJYO010000009">
    <property type="protein sequence ID" value="KAK1309495.1"/>
    <property type="molecule type" value="Genomic_DNA"/>
</dbReference>
<proteinExistence type="predicted"/>